<comment type="caution">
    <text evidence="2">The sequence shown here is derived from an EMBL/GenBank/DDBJ whole genome shotgun (WGS) entry which is preliminary data.</text>
</comment>
<dbReference type="InterPro" id="IPR058866">
    <property type="entry name" value="GDPGP1_N"/>
</dbReference>
<dbReference type="AlphaFoldDB" id="A0A132A091"/>
<reference evidence="2 3" key="1">
    <citation type="journal article" date="2015" name="Parasit. Vectors">
        <title>Draft genome of the scabies mite.</title>
        <authorList>
            <person name="Rider S.D.Jr."/>
            <person name="Morgan M.S."/>
            <person name="Arlian L.G."/>
        </authorList>
    </citation>
    <scope>NUCLEOTIDE SEQUENCE [LARGE SCALE GENOMIC DNA]</scope>
    <source>
        <strain evidence="2">Arlian Lab</strain>
    </source>
</reference>
<accession>A0A132A091</accession>
<dbReference type="GO" id="GO:0080048">
    <property type="term" value="F:GDP-D-glucose phosphorylase activity"/>
    <property type="evidence" value="ECO:0007669"/>
    <property type="project" value="UniProtKB-EC"/>
</dbReference>
<dbReference type="GO" id="GO:0005737">
    <property type="term" value="C:cytoplasm"/>
    <property type="evidence" value="ECO:0007669"/>
    <property type="project" value="UniProtKB-SubCell"/>
</dbReference>
<dbReference type="InterPro" id="IPR026506">
    <property type="entry name" value="GDPGP"/>
</dbReference>
<dbReference type="GO" id="GO:0005085">
    <property type="term" value="F:guanyl-nucleotide exchange factor activity"/>
    <property type="evidence" value="ECO:0007669"/>
    <property type="project" value="UniProtKB-KW"/>
</dbReference>
<proteinExistence type="predicted"/>
<dbReference type="PANTHER" id="PTHR20884:SF8">
    <property type="entry name" value="GDP-D-GLUCOSE PHOSPHORYLASE 1"/>
    <property type="match status" value="1"/>
</dbReference>
<feature type="domain" description="GDPGP1-like N-terminal" evidence="1">
    <location>
        <begin position="1"/>
        <end position="34"/>
    </location>
</feature>
<dbReference type="OrthoDB" id="417175at2759"/>
<dbReference type="Proteomes" id="UP000616769">
    <property type="component" value="Unassembled WGS sequence"/>
</dbReference>
<evidence type="ECO:0000313" key="3">
    <source>
        <dbReference type="Proteomes" id="UP000616769"/>
    </source>
</evidence>
<dbReference type="Pfam" id="PF26217">
    <property type="entry name" value="GDPGP1_N"/>
    <property type="match status" value="1"/>
</dbReference>
<dbReference type="EMBL" id="JXLN01008492">
    <property type="protein sequence ID" value="KPM04363.1"/>
    <property type="molecule type" value="Genomic_DNA"/>
</dbReference>
<protein>
    <recommendedName>
        <fullName evidence="1">GDPGP1-like N-terminal domain-containing protein</fullName>
    </recommendedName>
</protein>
<sequence length="75" mass="8603">MAVSVLALSDFQSLRLGFNSPGAMASVNHQHWHVFYLEEHLLIEDLDVIDYVLQGWPIPALVFEIQELNDDYISM</sequence>
<dbReference type="GO" id="GO:0006006">
    <property type="term" value="P:glucose metabolic process"/>
    <property type="evidence" value="ECO:0007669"/>
    <property type="project" value="TreeGrafter"/>
</dbReference>
<dbReference type="GO" id="GO:0016787">
    <property type="term" value="F:hydrolase activity"/>
    <property type="evidence" value="ECO:0007669"/>
    <property type="project" value="UniProtKB-KW"/>
</dbReference>
<organism evidence="2 3">
    <name type="scientific">Sarcoptes scabiei</name>
    <name type="common">Itch mite</name>
    <name type="synonym">Acarus scabiei</name>
    <dbReference type="NCBI Taxonomy" id="52283"/>
    <lineage>
        <taxon>Eukaryota</taxon>
        <taxon>Metazoa</taxon>
        <taxon>Ecdysozoa</taxon>
        <taxon>Arthropoda</taxon>
        <taxon>Chelicerata</taxon>
        <taxon>Arachnida</taxon>
        <taxon>Acari</taxon>
        <taxon>Acariformes</taxon>
        <taxon>Sarcoptiformes</taxon>
        <taxon>Astigmata</taxon>
        <taxon>Psoroptidia</taxon>
        <taxon>Sarcoptoidea</taxon>
        <taxon>Sarcoptidae</taxon>
        <taxon>Sarcoptinae</taxon>
        <taxon>Sarcoptes</taxon>
    </lineage>
</organism>
<evidence type="ECO:0000259" key="1">
    <source>
        <dbReference type="Pfam" id="PF26217"/>
    </source>
</evidence>
<name>A0A132A091_SARSC</name>
<dbReference type="PANTHER" id="PTHR20884">
    <property type="entry name" value="GDP-D-GLUCOSE PHOSPHORYLASE 1"/>
    <property type="match status" value="1"/>
</dbReference>
<evidence type="ECO:0000313" key="2">
    <source>
        <dbReference type="EMBL" id="KPM04363.1"/>
    </source>
</evidence>
<dbReference type="GO" id="GO:0000166">
    <property type="term" value="F:nucleotide binding"/>
    <property type="evidence" value="ECO:0007669"/>
    <property type="project" value="UniProtKB-KW"/>
</dbReference>
<gene>
    <name evidence="2" type="ORF">QR98_0028070</name>
</gene>
<dbReference type="VEuPathDB" id="VectorBase:SSCA001080"/>